<dbReference type="RefSeq" id="WP_343953312.1">
    <property type="nucleotide sequence ID" value="NZ_BAAAHQ010000036.1"/>
</dbReference>
<evidence type="ECO:0000313" key="2">
    <source>
        <dbReference type="EMBL" id="GAA0944334.1"/>
    </source>
</evidence>
<gene>
    <name evidence="2" type="ORF">GCM10009560_58360</name>
</gene>
<dbReference type="Pfam" id="PF13602">
    <property type="entry name" value="ADH_zinc_N_2"/>
    <property type="match status" value="1"/>
</dbReference>
<dbReference type="InterPro" id="IPR020843">
    <property type="entry name" value="ER"/>
</dbReference>
<evidence type="ECO:0000313" key="3">
    <source>
        <dbReference type="Proteomes" id="UP001501578"/>
    </source>
</evidence>
<dbReference type="SUPFAM" id="SSF50129">
    <property type="entry name" value="GroES-like"/>
    <property type="match status" value="1"/>
</dbReference>
<dbReference type="Proteomes" id="UP001501578">
    <property type="component" value="Unassembled WGS sequence"/>
</dbReference>
<dbReference type="InterPro" id="IPR011032">
    <property type="entry name" value="GroES-like_sf"/>
</dbReference>
<dbReference type="PANTHER" id="PTHR43482:SF1">
    <property type="entry name" value="PROTEIN AST1-RELATED"/>
    <property type="match status" value="1"/>
</dbReference>
<comment type="caution">
    <text evidence="2">The sequence shown here is derived from an EMBL/GenBank/DDBJ whole genome shotgun (WGS) entry which is preliminary data.</text>
</comment>
<dbReference type="SMART" id="SM00829">
    <property type="entry name" value="PKS_ER"/>
    <property type="match status" value="1"/>
</dbReference>
<reference evidence="2 3" key="1">
    <citation type="journal article" date="2019" name="Int. J. Syst. Evol. Microbiol.">
        <title>The Global Catalogue of Microorganisms (GCM) 10K type strain sequencing project: providing services to taxonomists for standard genome sequencing and annotation.</title>
        <authorList>
            <consortium name="The Broad Institute Genomics Platform"/>
            <consortium name="The Broad Institute Genome Sequencing Center for Infectious Disease"/>
            <person name="Wu L."/>
            <person name="Ma J."/>
        </authorList>
    </citation>
    <scope>NUCLEOTIDE SEQUENCE [LARGE SCALE GENOMIC DNA]</scope>
    <source>
        <strain evidence="2 3">JCM 11136</strain>
    </source>
</reference>
<dbReference type="PANTHER" id="PTHR43482">
    <property type="entry name" value="PROTEIN AST1-RELATED"/>
    <property type="match status" value="1"/>
</dbReference>
<dbReference type="InterPro" id="IPR013154">
    <property type="entry name" value="ADH-like_N"/>
</dbReference>
<dbReference type="Gene3D" id="3.90.180.10">
    <property type="entry name" value="Medium-chain alcohol dehydrogenases, catalytic domain"/>
    <property type="match status" value="1"/>
</dbReference>
<feature type="domain" description="Enoyl reductase (ER)" evidence="1">
    <location>
        <begin position="20"/>
        <end position="310"/>
    </location>
</feature>
<proteinExistence type="predicted"/>
<keyword evidence="3" id="KW-1185">Reference proteome</keyword>
<dbReference type="CDD" id="cd05289">
    <property type="entry name" value="MDR_like_2"/>
    <property type="match status" value="1"/>
</dbReference>
<accession>A0ABN1QLD5</accession>
<dbReference type="InterPro" id="IPR036291">
    <property type="entry name" value="NAD(P)-bd_dom_sf"/>
</dbReference>
<organism evidence="2 3">
    <name type="scientific">Nonomuraea longicatena</name>
    <dbReference type="NCBI Taxonomy" id="83682"/>
    <lineage>
        <taxon>Bacteria</taxon>
        <taxon>Bacillati</taxon>
        <taxon>Actinomycetota</taxon>
        <taxon>Actinomycetes</taxon>
        <taxon>Streptosporangiales</taxon>
        <taxon>Streptosporangiaceae</taxon>
        <taxon>Nonomuraea</taxon>
    </lineage>
</organism>
<evidence type="ECO:0000259" key="1">
    <source>
        <dbReference type="SMART" id="SM00829"/>
    </source>
</evidence>
<dbReference type="SUPFAM" id="SSF51735">
    <property type="entry name" value="NAD(P)-binding Rossmann-fold domains"/>
    <property type="match status" value="1"/>
</dbReference>
<name>A0ABN1QLD5_9ACTN</name>
<dbReference type="EMBL" id="BAAAHQ010000036">
    <property type="protein sequence ID" value="GAA0944334.1"/>
    <property type="molecule type" value="Genomic_DNA"/>
</dbReference>
<dbReference type="InterPro" id="IPR052585">
    <property type="entry name" value="Lipid_raft_assoc_Zn_ADH"/>
</dbReference>
<dbReference type="Pfam" id="PF08240">
    <property type="entry name" value="ADH_N"/>
    <property type="match status" value="1"/>
</dbReference>
<protein>
    <submittedName>
        <fullName evidence="2">NADP-dependent oxidoreductase</fullName>
    </submittedName>
</protein>
<sequence length="312" mass="31893">MTFDDRPGPAMTAVRIHDFGGPEAIRHDRVPRPVPGPGQVLVRVAAAGFNPSDTGFRGGLMRGVVPVELPFTLGSEASGTVVQVGAGVTHLRVGDPVTGRTDGGATAEYLTADAALMVRVPSVLPLTHAAAVPVAGGTAWQALFEHARTEKGTRVLVNGAGGGVGMFAVQLARHAEAHVIAVAGPRSAGRVRAYGAAQIIDYTRERVLEALAGPVDLLVHAVPSDPGELLPAVRSGGALVSVTVPALPPAGSGVAAHHFVARNDPAQLAGLLALVAAGQVRVDAEVRPFAELAQVHRDAEAGRISGKVVVRP</sequence>
<dbReference type="Gene3D" id="3.40.50.720">
    <property type="entry name" value="NAD(P)-binding Rossmann-like Domain"/>
    <property type="match status" value="1"/>
</dbReference>